<sequence length="318" mass="35960">MKELVASGYKVVIFTNQTAASKNKQLLNELLDKFKKIQSVVGIPMQYVVATKQDQYAKPSTALWELFVGKYNGNSAIDKTNSFFVGDAAGRTKNGKKDFSCSDRKFAYNIGLTFYTETEYFMKVEKEPFSWDGFDADGAVKLEKSKQEIQQELKHLRLAEKQEMIIMCGPPASGKSSFTKLMLVPKGYVAINRDTLGNMEKCLALARSSLESGLSVVIDNTNPKPASREAFIKIAKERGIPVRSFVMQANDLLTHHLNLLRVRMTNGKVSKIPDLVYRVFKKQWVFPAKSEGIDEILSIPFIPNFEDEQHRNLFKEFA</sequence>
<dbReference type="NCBIfam" id="TIGR01662">
    <property type="entry name" value="HAD-SF-IIIA"/>
    <property type="match status" value="1"/>
</dbReference>
<dbReference type="GO" id="GO:0006281">
    <property type="term" value="P:DNA repair"/>
    <property type="evidence" value="ECO:0007669"/>
    <property type="project" value="TreeGrafter"/>
</dbReference>
<accession>A0A6B2L7Y9</accession>
<reference evidence="1" key="1">
    <citation type="journal article" date="2020" name="J. Eukaryot. Microbiol.">
        <title>De novo Sequencing, Assembly and Annotation of the Transcriptome for the Free-Living Testate Amoeba Arcella intermedia.</title>
        <authorList>
            <person name="Ribeiro G.M."/>
            <person name="Porfirio-Sousa A.L."/>
            <person name="Maurer-Alcala X.X."/>
            <person name="Katz L.A."/>
            <person name="Lahr D.J.G."/>
        </authorList>
    </citation>
    <scope>NUCLEOTIDE SEQUENCE</scope>
</reference>
<protein>
    <recommendedName>
        <fullName evidence="2">PNK FHA domain-containing protein</fullName>
    </recommendedName>
</protein>
<proteinExistence type="predicted"/>
<evidence type="ECO:0008006" key="2">
    <source>
        <dbReference type="Google" id="ProtNLM"/>
    </source>
</evidence>
<dbReference type="InterPro" id="IPR027417">
    <property type="entry name" value="P-loop_NTPase"/>
</dbReference>
<dbReference type="PANTHER" id="PTHR12083">
    <property type="entry name" value="BIFUNCTIONAL POLYNUCLEOTIDE PHOSPHATASE/KINASE"/>
    <property type="match status" value="1"/>
</dbReference>
<dbReference type="PANTHER" id="PTHR12083:SF18">
    <property type="entry name" value="BIFUNCTIONAL POLYNUCLEOTIDE PHOSPHATASE_KINASE"/>
    <property type="match status" value="1"/>
</dbReference>
<dbReference type="Gene3D" id="3.40.50.300">
    <property type="entry name" value="P-loop containing nucleotide triphosphate hydrolases"/>
    <property type="match status" value="1"/>
</dbReference>
<dbReference type="AlphaFoldDB" id="A0A6B2L7Y9"/>
<evidence type="ECO:0000313" key="1">
    <source>
        <dbReference type="EMBL" id="NDV33132.1"/>
    </source>
</evidence>
<name>A0A6B2L7Y9_9EUKA</name>
<dbReference type="Pfam" id="PF08645">
    <property type="entry name" value="PNK3P"/>
    <property type="match status" value="1"/>
</dbReference>
<dbReference type="InterPro" id="IPR036412">
    <property type="entry name" value="HAD-like_sf"/>
</dbReference>
<dbReference type="GO" id="GO:0003690">
    <property type="term" value="F:double-stranded DNA binding"/>
    <property type="evidence" value="ECO:0007669"/>
    <property type="project" value="TreeGrafter"/>
</dbReference>
<dbReference type="InterPro" id="IPR006549">
    <property type="entry name" value="HAD-SF_hydro_IIIA"/>
</dbReference>
<dbReference type="GO" id="GO:0046403">
    <property type="term" value="F:polynucleotide 3'-phosphatase activity"/>
    <property type="evidence" value="ECO:0007669"/>
    <property type="project" value="TreeGrafter"/>
</dbReference>
<dbReference type="Pfam" id="PF13671">
    <property type="entry name" value="AAA_33"/>
    <property type="match status" value="1"/>
</dbReference>
<dbReference type="GO" id="GO:0005634">
    <property type="term" value="C:nucleus"/>
    <property type="evidence" value="ECO:0007669"/>
    <property type="project" value="TreeGrafter"/>
</dbReference>
<dbReference type="Gene3D" id="3.40.50.1000">
    <property type="entry name" value="HAD superfamily/HAD-like"/>
    <property type="match status" value="1"/>
</dbReference>
<dbReference type="SUPFAM" id="SSF56784">
    <property type="entry name" value="HAD-like"/>
    <property type="match status" value="1"/>
</dbReference>
<dbReference type="InterPro" id="IPR023214">
    <property type="entry name" value="HAD_sf"/>
</dbReference>
<dbReference type="InterPro" id="IPR013954">
    <property type="entry name" value="PNK3P"/>
</dbReference>
<dbReference type="GO" id="GO:0046404">
    <property type="term" value="F:ATP-dependent polydeoxyribonucleotide 5'-hydroxyl-kinase activity"/>
    <property type="evidence" value="ECO:0007669"/>
    <property type="project" value="TreeGrafter"/>
</dbReference>
<organism evidence="1">
    <name type="scientific">Arcella intermedia</name>
    <dbReference type="NCBI Taxonomy" id="1963864"/>
    <lineage>
        <taxon>Eukaryota</taxon>
        <taxon>Amoebozoa</taxon>
        <taxon>Tubulinea</taxon>
        <taxon>Elardia</taxon>
        <taxon>Arcellinida</taxon>
        <taxon>Sphaerothecina</taxon>
        <taxon>Arcellidae</taxon>
        <taxon>Arcella</taxon>
    </lineage>
</organism>
<dbReference type="SUPFAM" id="SSF52540">
    <property type="entry name" value="P-loop containing nucleoside triphosphate hydrolases"/>
    <property type="match status" value="1"/>
</dbReference>
<dbReference type="FunFam" id="3.40.50.300:FF:000737">
    <property type="entry name" value="Bifunctional polynucleotide phosphatase/kinase"/>
    <property type="match status" value="1"/>
</dbReference>
<dbReference type="EMBL" id="GIBP01004163">
    <property type="protein sequence ID" value="NDV33132.1"/>
    <property type="molecule type" value="Transcribed_RNA"/>
</dbReference>